<proteinExistence type="inferred from homology"/>
<evidence type="ECO:0000256" key="3">
    <source>
        <dbReference type="ARBA" id="ARBA00022827"/>
    </source>
</evidence>
<dbReference type="GO" id="GO:0004499">
    <property type="term" value="F:N,N-dimethylaniline monooxygenase activity"/>
    <property type="evidence" value="ECO:0007669"/>
    <property type="project" value="InterPro"/>
</dbReference>
<keyword evidence="6" id="KW-1185">Reference proteome</keyword>
<evidence type="ECO:0000313" key="7">
    <source>
        <dbReference type="RefSeq" id="XP_033458106.1"/>
    </source>
</evidence>
<dbReference type="PANTHER" id="PTHR23023">
    <property type="entry name" value="DIMETHYLANILINE MONOOXYGENASE"/>
    <property type="match status" value="1"/>
</dbReference>
<dbReference type="SUPFAM" id="SSF51905">
    <property type="entry name" value="FAD/NAD(P)-binding domain"/>
    <property type="match status" value="1"/>
</dbReference>
<reference evidence="7" key="1">
    <citation type="submission" date="2020-01" db="EMBL/GenBank/DDBJ databases">
        <authorList>
            <consortium name="DOE Joint Genome Institute"/>
            <person name="Haridas S."/>
            <person name="Albert R."/>
            <person name="Binder M."/>
            <person name="Bloem J."/>
            <person name="Labutti K."/>
            <person name="Salamov A."/>
            <person name="Andreopoulos B."/>
            <person name="Baker S.E."/>
            <person name="Barry K."/>
            <person name="Bills G."/>
            <person name="Bluhm B.H."/>
            <person name="Cannon C."/>
            <person name="Castanera R."/>
            <person name="Culley D.E."/>
            <person name="Daum C."/>
            <person name="Ezra D."/>
            <person name="Gonzalez J.B."/>
            <person name="Henrissat B."/>
            <person name="Kuo A."/>
            <person name="Liang C."/>
            <person name="Lipzen A."/>
            <person name="Lutzoni F."/>
            <person name="Magnuson J."/>
            <person name="Mondo S."/>
            <person name="Nolan M."/>
            <person name="Ohm R."/>
            <person name="Pangilinan J."/>
            <person name="Park H.-J."/>
            <person name="Ramirez L."/>
            <person name="Alfaro M."/>
            <person name="Sun H."/>
            <person name="Tritt A."/>
            <person name="Yoshinaga Y."/>
            <person name="Zwiers L.-H."/>
            <person name="Turgeon B.G."/>
            <person name="Goodwin S.B."/>
            <person name="Spatafora J.W."/>
            <person name="Crous P.W."/>
            <person name="Grigoriev I.V."/>
        </authorList>
    </citation>
    <scope>NUCLEOTIDE SEQUENCE</scope>
    <source>
        <strain evidence="7">CBS 342.82</strain>
    </source>
</reference>
<comment type="similarity">
    <text evidence="1">Belongs to the FMO family.</text>
</comment>
<dbReference type="InterPro" id="IPR045632">
    <property type="entry name" value="DUF6314"/>
</dbReference>
<reference evidence="7" key="2">
    <citation type="submission" date="2020-04" db="EMBL/GenBank/DDBJ databases">
        <authorList>
            <consortium name="NCBI Genome Project"/>
        </authorList>
    </citation>
    <scope>NUCLEOTIDE SEQUENCE</scope>
    <source>
        <strain evidence="7">CBS 342.82</strain>
    </source>
</reference>
<dbReference type="InterPro" id="IPR036188">
    <property type="entry name" value="FAD/NAD-bd_sf"/>
</dbReference>
<keyword evidence="4" id="KW-0560">Oxidoreductase</keyword>
<dbReference type="InterPro" id="IPR050346">
    <property type="entry name" value="FMO-like"/>
</dbReference>
<dbReference type="PRINTS" id="PR00419">
    <property type="entry name" value="ADXRDTASE"/>
</dbReference>
<reference evidence="7" key="3">
    <citation type="submission" date="2025-08" db="UniProtKB">
        <authorList>
            <consortium name="RefSeq"/>
        </authorList>
    </citation>
    <scope>IDENTIFICATION</scope>
    <source>
        <strain evidence="7">CBS 342.82</strain>
    </source>
</reference>
<evidence type="ECO:0000313" key="6">
    <source>
        <dbReference type="Proteomes" id="UP000504637"/>
    </source>
</evidence>
<feature type="domain" description="DUF6314" evidence="5">
    <location>
        <begin position="579"/>
        <end position="742"/>
    </location>
</feature>
<name>A0A6J3LZ68_9PEZI</name>
<dbReference type="GO" id="GO:0050661">
    <property type="term" value="F:NADP binding"/>
    <property type="evidence" value="ECO:0007669"/>
    <property type="project" value="InterPro"/>
</dbReference>
<accession>A0A6J3LZ68</accession>
<dbReference type="InterPro" id="IPR020946">
    <property type="entry name" value="Flavin_mOase-like"/>
</dbReference>
<protein>
    <submittedName>
        <fullName evidence="7">FAD/NAD(P)-binding domain-containing protein</fullName>
    </submittedName>
</protein>
<evidence type="ECO:0000256" key="2">
    <source>
        <dbReference type="ARBA" id="ARBA00022630"/>
    </source>
</evidence>
<evidence type="ECO:0000259" key="5">
    <source>
        <dbReference type="Pfam" id="PF19834"/>
    </source>
</evidence>
<dbReference type="Gene3D" id="3.50.50.60">
    <property type="entry name" value="FAD/NAD(P)-binding domain"/>
    <property type="match status" value="1"/>
</dbReference>
<dbReference type="Pfam" id="PF19834">
    <property type="entry name" value="DUF6314"/>
    <property type="match status" value="1"/>
</dbReference>
<gene>
    <name evidence="7" type="ORF">K489DRAFT_382107</name>
</gene>
<sequence>MMKTVCIVGAGPAGLVAAKTLLGTKQFQVVVLEKAKRVGGIWALDHNTQDGFLSAETPTNISKFAVGFSDFRWDNPDLVRSFIDEGPERSSKPAEVSMFPKAWQVNRYLEAYRAKNIPDDVISLGMEVIGAERLCKGSEGYAWKVTTRDHDSREESRIFDRLIIAAGFFSKPRPLSHSVKVAADLNIKAVHSSAFKSLKDLALDTVTPKQRTILMLGGGNSSGEAAAAVAQQISDLWYSPESGRDQKFKDLKIVHVIPRPFYAVPPYVPADGDACSVIPIDFRLYDLSRRPAGTIVGGGGRVAEKVKGSIHDSLQSIIGGNQADLGSTALSISPHEPRATAHVALSESYPEFVRSGLIQTLPGRVVALEIDAQCEALARIVGPTGDASVDNIAAVVYSTGYSPASALEFLSYDVKAILKYDPDNFRLPVILEGWQTMSHELPDLAFLGFYEGPYWGVIEMQAKLIAHRWTSGEVAGARPLEDENKMLDLREAMKQRELDVPQYWFGDYLGYLDEIAMHLKLERNDRPFKAREGCTSPARYLSPETDKTEADYIVQDLHKAWHAFLEHGRGVPRAAFRALQGDWVMSRTIDSALPSFPSGTLEGVASFHPRSPSKDKSSLDFDFEYLYIESGTLKLSNGASMPAKRRYVYRYSEARDELSVWFVKADNDLEVDYLFHNLTFAPPAEARHEGACVARADHLCVKDMYWTEYRMPLTGISLHSFSNKHTVKGPSKDYVAMTRYSRHPKDV</sequence>
<organism evidence="7">
    <name type="scientific">Dissoconium aciculare CBS 342.82</name>
    <dbReference type="NCBI Taxonomy" id="1314786"/>
    <lineage>
        <taxon>Eukaryota</taxon>
        <taxon>Fungi</taxon>
        <taxon>Dikarya</taxon>
        <taxon>Ascomycota</taxon>
        <taxon>Pezizomycotina</taxon>
        <taxon>Dothideomycetes</taxon>
        <taxon>Dothideomycetidae</taxon>
        <taxon>Mycosphaerellales</taxon>
        <taxon>Dissoconiaceae</taxon>
        <taxon>Dissoconium</taxon>
    </lineage>
</organism>
<keyword evidence="3" id="KW-0274">FAD</keyword>
<keyword evidence="2" id="KW-0285">Flavoprotein</keyword>
<dbReference type="RefSeq" id="XP_033458106.1">
    <property type="nucleotide sequence ID" value="XM_033605296.1"/>
</dbReference>
<dbReference type="GeneID" id="54363096"/>
<dbReference type="GO" id="GO:0050660">
    <property type="term" value="F:flavin adenine dinucleotide binding"/>
    <property type="evidence" value="ECO:0007669"/>
    <property type="project" value="InterPro"/>
</dbReference>
<dbReference type="OrthoDB" id="66881at2759"/>
<dbReference type="Proteomes" id="UP000504637">
    <property type="component" value="Unplaced"/>
</dbReference>
<dbReference type="AlphaFoldDB" id="A0A6J3LZ68"/>
<dbReference type="Pfam" id="PF00743">
    <property type="entry name" value="FMO-like"/>
    <property type="match status" value="1"/>
</dbReference>
<evidence type="ECO:0000256" key="1">
    <source>
        <dbReference type="ARBA" id="ARBA00009183"/>
    </source>
</evidence>
<evidence type="ECO:0000256" key="4">
    <source>
        <dbReference type="ARBA" id="ARBA00023002"/>
    </source>
</evidence>